<dbReference type="Pfam" id="PF13308">
    <property type="entry name" value="YARHG"/>
    <property type="match status" value="1"/>
</dbReference>
<name>A0A927UAM8_9FIRM</name>
<feature type="region of interest" description="Disordered" evidence="1">
    <location>
        <begin position="77"/>
        <end position="98"/>
    </location>
</feature>
<reference evidence="4" key="1">
    <citation type="submission" date="2019-04" db="EMBL/GenBank/DDBJ databases">
        <title>Evolution of Biomass-Degrading Anaerobic Consortia Revealed by Metagenomics.</title>
        <authorList>
            <person name="Peng X."/>
        </authorList>
    </citation>
    <scope>NUCLEOTIDE SEQUENCE</scope>
    <source>
        <strain evidence="4">SIG311</strain>
    </source>
</reference>
<feature type="transmembrane region" description="Helical" evidence="2">
    <location>
        <begin position="37"/>
        <end position="59"/>
    </location>
</feature>
<evidence type="ECO:0000259" key="3">
    <source>
        <dbReference type="SMART" id="SM01324"/>
    </source>
</evidence>
<dbReference type="InterPro" id="IPR025582">
    <property type="entry name" value="YARHG_dom"/>
</dbReference>
<keyword evidence="2" id="KW-0812">Transmembrane</keyword>
<organism evidence="4 5">
    <name type="scientific">Pseudobutyrivibrio ruminis</name>
    <dbReference type="NCBI Taxonomy" id="46206"/>
    <lineage>
        <taxon>Bacteria</taxon>
        <taxon>Bacillati</taxon>
        <taxon>Bacillota</taxon>
        <taxon>Clostridia</taxon>
        <taxon>Lachnospirales</taxon>
        <taxon>Lachnospiraceae</taxon>
        <taxon>Pseudobutyrivibrio</taxon>
    </lineage>
</organism>
<accession>A0A927UAM8</accession>
<dbReference type="Proteomes" id="UP000766246">
    <property type="component" value="Unassembled WGS sequence"/>
</dbReference>
<dbReference type="SMART" id="SM01324">
    <property type="entry name" value="YARHG"/>
    <property type="match status" value="1"/>
</dbReference>
<gene>
    <name evidence="4" type="ORF">E7272_03275</name>
</gene>
<evidence type="ECO:0000313" key="4">
    <source>
        <dbReference type="EMBL" id="MBE5918844.1"/>
    </source>
</evidence>
<feature type="domain" description="YARHG" evidence="3">
    <location>
        <begin position="159"/>
        <end position="244"/>
    </location>
</feature>
<proteinExistence type="predicted"/>
<evidence type="ECO:0000256" key="1">
    <source>
        <dbReference type="SAM" id="MobiDB-lite"/>
    </source>
</evidence>
<dbReference type="InterPro" id="IPR038434">
    <property type="entry name" value="YARHG_sf"/>
</dbReference>
<evidence type="ECO:0000313" key="5">
    <source>
        <dbReference type="Proteomes" id="UP000766246"/>
    </source>
</evidence>
<sequence>MGEFLDLIDDVHYGLRKLFKKNKSASKQPTGTNVKRWAIELSVALVVGILTGCITYGLLNKEDKSLKVKEENAVAIQESQTPATGDAETPAKEEPQEDYSDVVITVVDPSGYAPSIADWSADEINAAISERKSYLDNNKYWPAVSKYWESKGVTDVACYCQYLFDTDNKVYSASDFSGLSPEVIHIAKNEIYARHGYSFKDQDIYNYFMGQVWYSPSILPKDFTEDIFTETEVKNLDMLNSIDKM</sequence>
<dbReference type="EMBL" id="SVER01000006">
    <property type="protein sequence ID" value="MBE5918844.1"/>
    <property type="molecule type" value="Genomic_DNA"/>
</dbReference>
<dbReference type="AlphaFoldDB" id="A0A927UAM8"/>
<comment type="caution">
    <text evidence="4">The sequence shown here is derived from an EMBL/GenBank/DDBJ whole genome shotgun (WGS) entry which is preliminary data.</text>
</comment>
<keyword evidence="2" id="KW-0472">Membrane</keyword>
<dbReference type="Gene3D" id="1.20.58.1690">
    <property type="match status" value="1"/>
</dbReference>
<keyword evidence="2" id="KW-1133">Transmembrane helix</keyword>
<evidence type="ECO:0000256" key="2">
    <source>
        <dbReference type="SAM" id="Phobius"/>
    </source>
</evidence>
<protein>
    <submittedName>
        <fullName evidence="4">YARHG domain-containing protein</fullName>
    </submittedName>
</protein>